<feature type="transmembrane region" description="Helical" evidence="1">
    <location>
        <begin position="33"/>
        <end position="51"/>
    </location>
</feature>
<dbReference type="EMBL" id="CAJVPP010000112">
    <property type="protein sequence ID" value="CAG8444049.1"/>
    <property type="molecule type" value="Genomic_DNA"/>
</dbReference>
<dbReference type="InterPro" id="IPR027443">
    <property type="entry name" value="IPNS-like_sf"/>
</dbReference>
<dbReference type="SUPFAM" id="SSF51197">
    <property type="entry name" value="Clavaminate synthase-like"/>
    <property type="match status" value="1"/>
</dbReference>
<comment type="caution">
    <text evidence="2">The sequence shown here is derived from an EMBL/GenBank/DDBJ whole genome shotgun (WGS) entry which is preliminary data.</text>
</comment>
<name>A0A9N8YSR3_FUNMO</name>
<evidence type="ECO:0000256" key="1">
    <source>
        <dbReference type="SAM" id="Phobius"/>
    </source>
</evidence>
<keyword evidence="1" id="KW-0472">Membrane</keyword>
<keyword evidence="3" id="KW-1185">Reference proteome</keyword>
<gene>
    <name evidence="2" type="ORF">FMOSSE_LOCUS1038</name>
</gene>
<keyword evidence="1" id="KW-0812">Transmembrane</keyword>
<keyword evidence="1" id="KW-1133">Transmembrane helix</keyword>
<protein>
    <submittedName>
        <fullName evidence="2">153_t:CDS:1</fullName>
    </submittedName>
</protein>
<accession>A0A9N8YSR3</accession>
<evidence type="ECO:0000313" key="2">
    <source>
        <dbReference type="EMBL" id="CAG8444049.1"/>
    </source>
</evidence>
<organism evidence="2 3">
    <name type="scientific">Funneliformis mosseae</name>
    <name type="common">Endomycorrhizal fungus</name>
    <name type="synonym">Glomus mosseae</name>
    <dbReference type="NCBI Taxonomy" id="27381"/>
    <lineage>
        <taxon>Eukaryota</taxon>
        <taxon>Fungi</taxon>
        <taxon>Fungi incertae sedis</taxon>
        <taxon>Mucoromycota</taxon>
        <taxon>Glomeromycotina</taxon>
        <taxon>Glomeromycetes</taxon>
        <taxon>Glomerales</taxon>
        <taxon>Glomeraceae</taxon>
        <taxon>Funneliformis</taxon>
    </lineage>
</organism>
<dbReference type="AlphaFoldDB" id="A0A9N8YSR3"/>
<dbReference type="Proteomes" id="UP000789375">
    <property type="component" value="Unassembled WGS sequence"/>
</dbReference>
<sequence>MSFKVSHITYHIFIQQLDLKKFTFRRKQAVPKFLVRWILLGLEFIAVIINYTDLLNNVDLFDAVEEAFGSKPHCLGLLLVKNLPQSYMKKRARLLRLSSIFAALPEEVKEKVVDEQGYYVSGWSYGKEVFDGKKDTSKGSYYGNPKFDFPNVTEEQLKEFPMYCRPNLWPREDLPELEVAFKDLGCFIIDVGKLVARACDSFVSTRLSKSEPNYLERIIDESQTIKGRLLHYFPIKETNQKNVLKDIDDSWCGWHVDHSSLTGLTSAMYVDERDPTYTEIECPDKRAGLYIKNRHNEIIKTSIPKDCLAFQLGAAMQLASAENLRATPHMVMGITPDLQSDVPLNFIARNTFAVFMQPSLEEKVGDITFAEFGRNVIKTNV</sequence>
<dbReference type="PANTHER" id="PTHR48420">
    <property type="entry name" value="NON-HAEM DIOXYGENASE N-TERMINAL DOMAIN-CONTAINING PROTEIN"/>
    <property type="match status" value="1"/>
</dbReference>
<evidence type="ECO:0000313" key="3">
    <source>
        <dbReference type="Proteomes" id="UP000789375"/>
    </source>
</evidence>
<reference evidence="2" key="1">
    <citation type="submission" date="2021-06" db="EMBL/GenBank/DDBJ databases">
        <authorList>
            <person name="Kallberg Y."/>
            <person name="Tangrot J."/>
            <person name="Rosling A."/>
        </authorList>
    </citation>
    <scope>NUCLEOTIDE SEQUENCE</scope>
    <source>
        <strain evidence="2">87-6 pot B 2015</strain>
    </source>
</reference>
<proteinExistence type="predicted"/>
<dbReference type="Gene3D" id="2.60.120.330">
    <property type="entry name" value="B-lactam Antibiotic, Isopenicillin N Synthase, Chain"/>
    <property type="match status" value="1"/>
</dbReference>
<dbReference type="PANTHER" id="PTHR48420:SF1">
    <property type="entry name" value="NON-HAEM DIOXYGENASE N-TERMINAL DOMAIN-CONTAINING PROTEIN"/>
    <property type="match status" value="1"/>
</dbReference>